<evidence type="ECO:0000256" key="5">
    <source>
        <dbReference type="ARBA" id="ARBA00023024"/>
    </source>
</evidence>
<evidence type="ECO:0000256" key="3">
    <source>
        <dbReference type="ARBA" id="ARBA00022475"/>
    </source>
</evidence>
<dbReference type="PANTHER" id="PTHR10587:SF135">
    <property type="entry name" value="CHITIN DEACETYLASE 3"/>
    <property type="match status" value="1"/>
</dbReference>
<feature type="compositionally biased region" description="Low complexity" evidence="14">
    <location>
        <begin position="314"/>
        <end position="367"/>
    </location>
</feature>
<keyword evidence="3" id="KW-1003">Cell membrane</keyword>
<comment type="cofactor">
    <cofactor evidence="1">
        <name>Co(2+)</name>
        <dbReference type="ChEBI" id="CHEBI:48828"/>
    </cofactor>
</comment>
<keyword evidence="5" id="KW-0146">Chitin degradation</keyword>
<keyword evidence="17" id="KW-1185">Reference proteome</keyword>
<dbReference type="InterPro" id="IPR011330">
    <property type="entry name" value="Glyco_hydro/deAcase_b/a-brl"/>
</dbReference>
<dbReference type="EC" id="3.5.1.41" evidence="12"/>
<dbReference type="Gene3D" id="3.20.20.370">
    <property type="entry name" value="Glycoside hydrolase/deacetylase"/>
    <property type="match status" value="1"/>
</dbReference>
<evidence type="ECO:0000256" key="11">
    <source>
        <dbReference type="ARBA" id="ARBA00023326"/>
    </source>
</evidence>
<proteinExistence type="predicted"/>
<dbReference type="InterPro" id="IPR002509">
    <property type="entry name" value="NODB_dom"/>
</dbReference>
<evidence type="ECO:0000256" key="1">
    <source>
        <dbReference type="ARBA" id="ARBA00001941"/>
    </source>
</evidence>
<evidence type="ECO:0000313" key="16">
    <source>
        <dbReference type="EMBL" id="KAL0578705.1"/>
    </source>
</evidence>
<keyword evidence="10" id="KW-0961">Cell wall biogenesis/degradation</keyword>
<name>A0ABR3FT84_9AGAR</name>
<dbReference type="PROSITE" id="PS51677">
    <property type="entry name" value="NODB"/>
    <property type="match status" value="1"/>
</dbReference>
<feature type="domain" description="NodB homology" evidence="15">
    <location>
        <begin position="113"/>
        <end position="241"/>
    </location>
</feature>
<keyword evidence="4" id="KW-0336">GPI-anchor</keyword>
<comment type="catalytic activity">
    <reaction evidence="13">
        <text>[(1-&gt;4)-N-acetyl-beta-D-glucosaminyl](n) + n H2O = chitosan + n acetate</text>
        <dbReference type="Rhea" id="RHEA:10464"/>
        <dbReference type="Rhea" id="RHEA-COMP:9593"/>
        <dbReference type="Rhea" id="RHEA-COMP:9597"/>
        <dbReference type="ChEBI" id="CHEBI:15377"/>
        <dbReference type="ChEBI" id="CHEBI:17029"/>
        <dbReference type="ChEBI" id="CHEBI:30089"/>
        <dbReference type="ChEBI" id="CHEBI:57704"/>
        <dbReference type="EC" id="3.5.1.41"/>
    </reaction>
    <physiologicalReaction direction="left-to-right" evidence="13">
        <dbReference type="Rhea" id="RHEA:10465"/>
    </physiologicalReaction>
</comment>
<organism evidence="16 17">
    <name type="scientific">Marasmius crinis-equi</name>
    <dbReference type="NCBI Taxonomy" id="585013"/>
    <lineage>
        <taxon>Eukaryota</taxon>
        <taxon>Fungi</taxon>
        <taxon>Dikarya</taxon>
        <taxon>Basidiomycota</taxon>
        <taxon>Agaricomycotina</taxon>
        <taxon>Agaricomycetes</taxon>
        <taxon>Agaricomycetidae</taxon>
        <taxon>Agaricales</taxon>
        <taxon>Marasmiineae</taxon>
        <taxon>Marasmiaceae</taxon>
        <taxon>Marasmius</taxon>
    </lineage>
</organism>
<dbReference type="SUPFAM" id="SSF88713">
    <property type="entry name" value="Glycoside hydrolase/deacetylase"/>
    <property type="match status" value="1"/>
</dbReference>
<protein>
    <recommendedName>
        <fullName evidence="12">chitin deacetylase</fullName>
        <ecNumber evidence="12">3.5.1.41</ecNumber>
    </recommendedName>
</protein>
<sequence length="389" mass="40836">MVLNTRLSALLVCAGSLLLSQKYLFISLSPYQLEWSAKYPRPGATPDKGSTPKEWSETLSAAIAAGKIPDLAPATMGPSGSPSYGDGKDPTSPQICSSTYECRAGGVWDGPDGTFGISFDDGPLPPTSGLVNFLKENKETATHFMIGGNILVNFKQFQEILDYGGDCAVHTWSHQYMTTLSNEDIVAELGWTMQIIHDSTGGKVPRVWRPPYGDSDVRVRAIAKEVFGMDTVIWNHDTADWGMVSGPKSPGLVVLEHESTDDTVKGFTDSLSNIKSNGWQTESLAALLGDVYQNVKGNTVLPAQVDDAGPDPKSSSNSATESHSTKTTASGSSSKASSTLAKSTGTGSGTATAARTTSAGGSNSASTSQTAPLFWLAVAVLASALLVVS</sequence>
<dbReference type="PANTHER" id="PTHR10587">
    <property type="entry name" value="GLYCOSYL TRANSFERASE-RELATED"/>
    <property type="match status" value="1"/>
</dbReference>
<dbReference type="Pfam" id="PF01522">
    <property type="entry name" value="Polysacc_deac_1"/>
    <property type="match status" value="1"/>
</dbReference>
<dbReference type="EMBL" id="JBAHYK010000088">
    <property type="protein sequence ID" value="KAL0578705.1"/>
    <property type="molecule type" value="Genomic_DNA"/>
</dbReference>
<evidence type="ECO:0000256" key="10">
    <source>
        <dbReference type="ARBA" id="ARBA00023316"/>
    </source>
</evidence>
<keyword evidence="6" id="KW-0472">Membrane</keyword>
<evidence type="ECO:0000256" key="7">
    <source>
        <dbReference type="ARBA" id="ARBA00023277"/>
    </source>
</evidence>
<dbReference type="Proteomes" id="UP001465976">
    <property type="component" value="Unassembled WGS sequence"/>
</dbReference>
<evidence type="ECO:0000256" key="12">
    <source>
        <dbReference type="ARBA" id="ARBA00024056"/>
    </source>
</evidence>
<evidence type="ECO:0000256" key="9">
    <source>
        <dbReference type="ARBA" id="ARBA00023288"/>
    </source>
</evidence>
<gene>
    <name evidence="16" type="ORF">V5O48_003325</name>
</gene>
<comment type="caution">
    <text evidence="16">The sequence shown here is derived from an EMBL/GenBank/DDBJ whole genome shotgun (WGS) entry which is preliminary data.</text>
</comment>
<evidence type="ECO:0000256" key="13">
    <source>
        <dbReference type="ARBA" id="ARBA00048494"/>
    </source>
</evidence>
<evidence type="ECO:0000256" key="4">
    <source>
        <dbReference type="ARBA" id="ARBA00022622"/>
    </source>
</evidence>
<keyword evidence="4" id="KW-0325">Glycoprotein</keyword>
<evidence type="ECO:0000256" key="14">
    <source>
        <dbReference type="SAM" id="MobiDB-lite"/>
    </source>
</evidence>
<evidence type="ECO:0000256" key="2">
    <source>
        <dbReference type="ARBA" id="ARBA00004609"/>
    </source>
</evidence>
<keyword evidence="8" id="KW-0170">Cobalt</keyword>
<evidence type="ECO:0000313" key="17">
    <source>
        <dbReference type="Proteomes" id="UP001465976"/>
    </source>
</evidence>
<comment type="subcellular location">
    <subcellularLocation>
        <location evidence="2">Cell membrane</location>
        <topology evidence="2">Lipid-anchor</topology>
        <topology evidence="2">GPI-anchor</topology>
    </subcellularLocation>
</comment>
<evidence type="ECO:0000256" key="6">
    <source>
        <dbReference type="ARBA" id="ARBA00023136"/>
    </source>
</evidence>
<keyword evidence="11" id="KW-0624">Polysaccharide degradation</keyword>
<reference evidence="16 17" key="1">
    <citation type="submission" date="2024-02" db="EMBL/GenBank/DDBJ databases">
        <title>A draft genome for the cacao thread blight pathogen Marasmius crinis-equi.</title>
        <authorList>
            <person name="Cohen S.P."/>
            <person name="Baruah I.K."/>
            <person name="Amoako-Attah I."/>
            <person name="Bukari Y."/>
            <person name="Meinhardt L.W."/>
            <person name="Bailey B.A."/>
        </authorList>
    </citation>
    <scope>NUCLEOTIDE SEQUENCE [LARGE SCALE GENOMIC DNA]</scope>
    <source>
        <strain evidence="16 17">GH-76</strain>
    </source>
</reference>
<evidence type="ECO:0000259" key="15">
    <source>
        <dbReference type="PROSITE" id="PS51677"/>
    </source>
</evidence>
<keyword evidence="7" id="KW-0119">Carbohydrate metabolism</keyword>
<dbReference type="InterPro" id="IPR050248">
    <property type="entry name" value="Polysacc_deacetylase_ArnD"/>
</dbReference>
<keyword evidence="9" id="KW-0449">Lipoprotein</keyword>
<evidence type="ECO:0000256" key="8">
    <source>
        <dbReference type="ARBA" id="ARBA00023285"/>
    </source>
</evidence>
<feature type="region of interest" description="Disordered" evidence="14">
    <location>
        <begin position="302"/>
        <end position="367"/>
    </location>
</feature>
<accession>A0ABR3FT84</accession>